<feature type="transmembrane region" description="Helical" evidence="1">
    <location>
        <begin position="166"/>
        <end position="192"/>
    </location>
</feature>
<evidence type="ECO:0000313" key="3">
    <source>
        <dbReference type="Proteomes" id="UP000265489"/>
    </source>
</evidence>
<evidence type="ECO:0000313" key="2">
    <source>
        <dbReference type="EMBL" id="RGU92295.1"/>
    </source>
</evidence>
<name>A0A395W8H8_9FIRM</name>
<feature type="transmembrane region" description="Helical" evidence="1">
    <location>
        <begin position="130"/>
        <end position="154"/>
    </location>
</feature>
<gene>
    <name evidence="2" type="ORF">DWW32_04770</name>
</gene>
<reference evidence="2 3" key="1">
    <citation type="submission" date="2018-08" db="EMBL/GenBank/DDBJ databases">
        <title>A genome reference for cultivated species of the human gut microbiota.</title>
        <authorList>
            <person name="Zou Y."/>
            <person name="Xue W."/>
            <person name="Luo G."/>
        </authorList>
    </citation>
    <scope>NUCLEOTIDE SEQUENCE [LARGE SCALE GENOMIC DNA]</scope>
    <source>
        <strain evidence="2 3">AF15-20</strain>
    </source>
</reference>
<comment type="caution">
    <text evidence="2">The sequence shown here is derived from an EMBL/GenBank/DDBJ whole genome shotgun (WGS) entry which is preliminary data.</text>
</comment>
<protein>
    <submittedName>
        <fullName evidence="2">Uncharacterized protein</fullName>
    </submittedName>
</protein>
<dbReference type="EMBL" id="QRYQ01000006">
    <property type="protein sequence ID" value="RGU92295.1"/>
    <property type="molecule type" value="Genomic_DNA"/>
</dbReference>
<keyword evidence="1" id="KW-0812">Transmembrane</keyword>
<keyword evidence="1" id="KW-1133">Transmembrane helix</keyword>
<dbReference type="AlphaFoldDB" id="A0A395W8H8"/>
<feature type="transmembrane region" description="Helical" evidence="1">
    <location>
        <begin position="9"/>
        <end position="27"/>
    </location>
</feature>
<dbReference type="RefSeq" id="WP_118324951.1">
    <property type="nucleotide sequence ID" value="NZ_QRYH01000007.1"/>
</dbReference>
<accession>A0A395W8H8</accession>
<dbReference type="GeneID" id="66579370"/>
<sequence>MNKEQIVRILKSVCVLLVMFASAYLIYKVTVYFGQGIASRYPGKSCAEYNRFILNDLNEEDLKTLMDIQVMYRIPSGALWNKIFTNYMRVIYVFGYPILTILAFVLFGLKELADTLDFFPTIAVFEFSNLYEIVYAYGFGFVEAIVVSIITWALGNGGLDFSTVFFMFPGHMMICSMITEMIFTVTQISSVIREIIIEKNRKKAIQKRKEEKIADERNMCSDDIKYIESILEDCGFFDAGSTSK</sequence>
<dbReference type="Proteomes" id="UP000265489">
    <property type="component" value="Unassembled WGS sequence"/>
</dbReference>
<organism evidence="2 3">
    <name type="scientific">Holdemanella biformis</name>
    <dbReference type="NCBI Taxonomy" id="1735"/>
    <lineage>
        <taxon>Bacteria</taxon>
        <taxon>Bacillati</taxon>
        <taxon>Bacillota</taxon>
        <taxon>Erysipelotrichia</taxon>
        <taxon>Erysipelotrichales</taxon>
        <taxon>Erysipelotrichaceae</taxon>
        <taxon>Holdemanella</taxon>
    </lineage>
</organism>
<proteinExistence type="predicted"/>
<evidence type="ECO:0000256" key="1">
    <source>
        <dbReference type="SAM" id="Phobius"/>
    </source>
</evidence>
<feature type="transmembrane region" description="Helical" evidence="1">
    <location>
        <begin position="90"/>
        <end position="109"/>
    </location>
</feature>
<keyword evidence="1" id="KW-0472">Membrane</keyword>